<evidence type="ECO:0000256" key="3">
    <source>
        <dbReference type="ARBA" id="ARBA00022989"/>
    </source>
</evidence>
<feature type="transmembrane region" description="Helical" evidence="5">
    <location>
        <begin position="225"/>
        <end position="247"/>
    </location>
</feature>
<dbReference type="AlphaFoldDB" id="A0A1H5V089"/>
<evidence type="ECO:0000256" key="5">
    <source>
        <dbReference type="SAM" id="Phobius"/>
    </source>
</evidence>
<feature type="domain" description="ABC-2 type transporter transmembrane" evidence="6">
    <location>
        <begin position="59"/>
        <end position="436"/>
    </location>
</feature>
<evidence type="ECO:0000256" key="1">
    <source>
        <dbReference type="ARBA" id="ARBA00004141"/>
    </source>
</evidence>
<gene>
    <name evidence="7" type="ORF">SAMN05216537_10947</name>
</gene>
<dbReference type="Pfam" id="PF12698">
    <property type="entry name" value="ABC2_membrane_3"/>
    <property type="match status" value="1"/>
</dbReference>
<dbReference type="Proteomes" id="UP000236726">
    <property type="component" value="Unassembled WGS sequence"/>
</dbReference>
<name>A0A1H5V089_9FIRM</name>
<dbReference type="GO" id="GO:0016020">
    <property type="term" value="C:membrane"/>
    <property type="evidence" value="ECO:0007669"/>
    <property type="project" value="UniProtKB-SubCell"/>
</dbReference>
<sequence length="466" mass="50980">MFKNFSKVFAFTFKNMANTKSFKSLTAFLALVLLIAPIVLFLLTTKDGKGETEDAALKTSGLESIYVVNQVSSSDVNFNALNTLAEDGYDNIVYVNEENLNTALKLSDEAANQGKKVAVLQLFSKDDSIETNLIVPDALADDEKEINNYNKFINKYSNIFAVMSLGLSTDQLMTIAMNTDVNSYDYTGYNTGISKNDKLNELDTETADSYVRDVIIKALKYIMPFVNLLLFYCMVLFYCQSVTQALVVEKQNKLMDTMLVSVKPEALAAGKVIGINCAAILQVVIWVLSLVVGLVSGVLITDHFRPGNTNPVIYFLKNLNRYDIFNPLYVVIAIMIFILGFVLYSSLSAIAGALSTTREEAASNNYIYNLVILASYFGVLFGVVLQGGTCPIWASLIPFTAALIVPGLALLGAISIGQLIASLAVSIVVSVILVILSGRLYRVTALFKGNKISFAKMLKIIFTSNS</sequence>
<keyword evidence="8" id="KW-1185">Reference proteome</keyword>
<feature type="transmembrane region" description="Helical" evidence="5">
    <location>
        <begin position="366"/>
        <end position="385"/>
    </location>
</feature>
<proteinExistence type="predicted"/>
<dbReference type="EMBL" id="FNUL01000009">
    <property type="protein sequence ID" value="SEF80842.1"/>
    <property type="molecule type" value="Genomic_DNA"/>
</dbReference>
<dbReference type="GO" id="GO:0140359">
    <property type="term" value="F:ABC-type transporter activity"/>
    <property type="evidence" value="ECO:0007669"/>
    <property type="project" value="InterPro"/>
</dbReference>
<dbReference type="RefSeq" id="WP_103952908.1">
    <property type="nucleotide sequence ID" value="NZ_FNUL01000009.1"/>
</dbReference>
<keyword evidence="4 5" id="KW-0472">Membrane</keyword>
<comment type="subcellular location">
    <subcellularLocation>
        <location evidence="1">Membrane</location>
        <topology evidence="1">Multi-pass membrane protein</topology>
    </subcellularLocation>
</comment>
<feature type="transmembrane region" description="Helical" evidence="5">
    <location>
        <begin position="25"/>
        <end position="43"/>
    </location>
</feature>
<keyword evidence="3 5" id="KW-1133">Transmembrane helix</keyword>
<accession>A0A1H5V089</accession>
<evidence type="ECO:0000313" key="7">
    <source>
        <dbReference type="EMBL" id="SEF80842.1"/>
    </source>
</evidence>
<evidence type="ECO:0000256" key="2">
    <source>
        <dbReference type="ARBA" id="ARBA00022692"/>
    </source>
</evidence>
<feature type="transmembrane region" description="Helical" evidence="5">
    <location>
        <begin position="420"/>
        <end position="441"/>
    </location>
</feature>
<organism evidence="7 8">
    <name type="scientific">Lachnospira multipara</name>
    <dbReference type="NCBI Taxonomy" id="28051"/>
    <lineage>
        <taxon>Bacteria</taxon>
        <taxon>Bacillati</taxon>
        <taxon>Bacillota</taxon>
        <taxon>Clostridia</taxon>
        <taxon>Lachnospirales</taxon>
        <taxon>Lachnospiraceae</taxon>
        <taxon>Lachnospira</taxon>
    </lineage>
</organism>
<evidence type="ECO:0000313" key="8">
    <source>
        <dbReference type="Proteomes" id="UP000236726"/>
    </source>
</evidence>
<feature type="transmembrane region" description="Helical" evidence="5">
    <location>
        <begin position="328"/>
        <end position="354"/>
    </location>
</feature>
<evidence type="ECO:0000259" key="6">
    <source>
        <dbReference type="Pfam" id="PF12698"/>
    </source>
</evidence>
<feature type="transmembrane region" description="Helical" evidence="5">
    <location>
        <begin position="392"/>
        <end position="414"/>
    </location>
</feature>
<protein>
    <submittedName>
        <fullName evidence="7">ABC-2 family transporter protein</fullName>
    </submittedName>
</protein>
<evidence type="ECO:0000256" key="4">
    <source>
        <dbReference type="ARBA" id="ARBA00023136"/>
    </source>
</evidence>
<reference evidence="7 8" key="1">
    <citation type="submission" date="2016-10" db="EMBL/GenBank/DDBJ databases">
        <authorList>
            <person name="de Groot N.N."/>
        </authorList>
    </citation>
    <scope>NUCLEOTIDE SEQUENCE [LARGE SCALE GENOMIC DNA]</scope>
    <source>
        <strain evidence="7 8">D15d</strain>
    </source>
</reference>
<keyword evidence="2 5" id="KW-0812">Transmembrane</keyword>
<feature type="transmembrane region" description="Helical" evidence="5">
    <location>
        <begin position="267"/>
        <end position="300"/>
    </location>
</feature>
<dbReference type="InterPro" id="IPR013525">
    <property type="entry name" value="ABC2_TM"/>
</dbReference>